<evidence type="ECO:0000256" key="6">
    <source>
        <dbReference type="ARBA" id="ARBA00023014"/>
    </source>
</evidence>
<keyword evidence="3" id="KW-0949">S-adenosyl-L-methionine</keyword>
<evidence type="ECO:0000256" key="5">
    <source>
        <dbReference type="ARBA" id="ARBA00023004"/>
    </source>
</evidence>
<dbReference type="InterPro" id="IPR050377">
    <property type="entry name" value="Radical_SAM_PqqE_MftC-like"/>
</dbReference>
<dbReference type="GO" id="GO:0051536">
    <property type="term" value="F:iron-sulfur cluster binding"/>
    <property type="evidence" value="ECO:0007669"/>
    <property type="project" value="UniProtKB-KW"/>
</dbReference>
<comment type="caution">
    <text evidence="8">The sequence shown here is derived from an EMBL/GenBank/DDBJ whole genome shotgun (WGS) entry which is preliminary data.</text>
</comment>
<dbReference type="Proteomes" id="UP000030428">
    <property type="component" value="Unassembled WGS sequence"/>
</dbReference>
<dbReference type="SFLD" id="SFLDG01067">
    <property type="entry name" value="SPASM/twitch_domain_containing"/>
    <property type="match status" value="1"/>
</dbReference>
<dbReference type="InterPro" id="IPR023885">
    <property type="entry name" value="4Fe4S-binding_SPASM_dom"/>
</dbReference>
<gene>
    <name evidence="8" type="ORF">PN36_04360</name>
</gene>
<dbReference type="SFLD" id="SFLDG01387">
    <property type="entry name" value="BtrN-like_SPASM_domain_contain"/>
    <property type="match status" value="1"/>
</dbReference>
<comment type="cofactor">
    <cofactor evidence="1">
        <name>[4Fe-4S] cluster</name>
        <dbReference type="ChEBI" id="CHEBI:49883"/>
    </cofactor>
</comment>
<feature type="domain" description="Radical SAM core" evidence="7">
    <location>
        <begin position="42"/>
        <end position="273"/>
    </location>
</feature>
<dbReference type="CDD" id="cd01335">
    <property type="entry name" value="Radical_SAM"/>
    <property type="match status" value="1"/>
</dbReference>
<dbReference type="EMBL" id="JSZA02000012">
    <property type="protein sequence ID" value="KHD05571.2"/>
    <property type="molecule type" value="Genomic_DNA"/>
</dbReference>
<keyword evidence="9" id="KW-1185">Reference proteome</keyword>
<dbReference type="GO" id="GO:0046872">
    <property type="term" value="F:metal ion binding"/>
    <property type="evidence" value="ECO:0007669"/>
    <property type="project" value="UniProtKB-KW"/>
</dbReference>
<proteinExistence type="predicted"/>
<keyword evidence="2" id="KW-0004">4Fe-4S</keyword>
<dbReference type="Pfam" id="PF04055">
    <property type="entry name" value="Radical_SAM"/>
    <property type="match status" value="1"/>
</dbReference>
<evidence type="ECO:0000313" key="9">
    <source>
        <dbReference type="Proteomes" id="UP000030428"/>
    </source>
</evidence>
<evidence type="ECO:0000313" key="8">
    <source>
        <dbReference type="EMBL" id="KHD05571.2"/>
    </source>
</evidence>
<name>A0A0A6RNY4_9GAMM</name>
<reference evidence="8 9" key="1">
    <citation type="journal article" date="2016" name="Front. Microbiol.">
        <title>Single-Cell (Meta-)Genomics of a Dimorphic Candidatus Thiomargarita nelsonii Reveals Genomic Plasticity.</title>
        <authorList>
            <person name="Flood B.E."/>
            <person name="Fliss P."/>
            <person name="Jones D.S."/>
            <person name="Dick G.J."/>
            <person name="Jain S."/>
            <person name="Kaster A.K."/>
            <person name="Winkel M."/>
            <person name="Mussmann M."/>
            <person name="Bailey J."/>
        </authorList>
    </citation>
    <scope>NUCLEOTIDE SEQUENCE [LARGE SCALE GENOMIC DNA]</scope>
    <source>
        <strain evidence="8">Hydrate Ridge</strain>
    </source>
</reference>
<dbReference type="Pfam" id="PF13186">
    <property type="entry name" value="SPASM"/>
    <property type="match status" value="1"/>
</dbReference>
<keyword evidence="5" id="KW-0408">Iron</keyword>
<dbReference type="PROSITE" id="PS51918">
    <property type="entry name" value="RADICAL_SAM"/>
    <property type="match status" value="1"/>
</dbReference>
<organism evidence="8 9">
    <name type="scientific">Candidatus Thiomargarita nelsonii</name>
    <dbReference type="NCBI Taxonomy" id="1003181"/>
    <lineage>
        <taxon>Bacteria</taxon>
        <taxon>Pseudomonadati</taxon>
        <taxon>Pseudomonadota</taxon>
        <taxon>Gammaproteobacteria</taxon>
        <taxon>Thiotrichales</taxon>
        <taxon>Thiotrichaceae</taxon>
        <taxon>Thiomargarita</taxon>
    </lineage>
</organism>
<dbReference type="Gene3D" id="3.20.20.70">
    <property type="entry name" value="Aldolase class I"/>
    <property type="match status" value="1"/>
</dbReference>
<dbReference type="SUPFAM" id="SSF102114">
    <property type="entry name" value="Radical SAM enzymes"/>
    <property type="match status" value="1"/>
</dbReference>
<dbReference type="AlphaFoldDB" id="A0A0A6RNY4"/>
<dbReference type="CDD" id="cd21109">
    <property type="entry name" value="SPASM"/>
    <property type="match status" value="1"/>
</dbReference>
<dbReference type="GO" id="GO:0003824">
    <property type="term" value="F:catalytic activity"/>
    <property type="evidence" value="ECO:0007669"/>
    <property type="project" value="InterPro"/>
</dbReference>
<keyword evidence="6" id="KW-0411">Iron-sulfur</keyword>
<protein>
    <recommendedName>
        <fullName evidence="7">Radical SAM core domain-containing protein</fullName>
    </recommendedName>
</protein>
<dbReference type="InterPro" id="IPR013785">
    <property type="entry name" value="Aldolase_TIM"/>
</dbReference>
<dbReference type="InterPro" id="IPR058240">
    <property type="entry name" value="rSAM_sf"/>
</dbReference>
<dbReference type="SFLD" id="SFLDS00029">
    <property type="entry name" value="Radical_SAM"/>
    <property type="match status" value="1"/>
</dbReference>
<dbReference type="InterPro" id="IPR034391">
    <property type="entry name" value="AdoMet-like_SPASM_containing"/>
</dbReference>
<accession>A0A0A6RNY4</accession>
<dbReference type="PANTHER" id="PTHR11228">
    <property type="entry name" value="RADICAL SAM DOMAIN PROTEIN"/>
    <property type="match status" value="1"/>
</dbReference>
<evidence type="ECO:0000256" key="1">
    <source>
        <dbReference type="ARBA" id="ARBA00001966"/>
    </source>
</evidence>
<keyword evidence="4" id="KW-0479">Metal-binding</keyword>
<evidence type="ECO:0000259" key="7">
    <source>
        <dbReference type="PROSITE" id="PS51918"/>
    </source>
</evidence>
<evidence type="ECO:0000256" key="2">
    <source>
        <dbReference type="ARBA" id="ARBA00022485"/>
    </source>
</evidence>
<dbReference type="PANTHER" id="PTHR11228:SF7">
    <property type="entry name" value="PQQA PEPTIDE CYCLASE"/>
    <property type="match status" value="1"/>
</dbReference>
<dbReference type="InterPro" id="IPR007197">
    <property type="entry name" value="rSAM"/>
</dbReference>
<sequence length="346" mass="40378">MKQTKRGEYFIRHSQHFLPYLTFRKIVNLILNVIELKFKVSSPRSLPVYIKIEPTPLCQLKCPGCKQSSMYYKKQFRSSMQISLDDFKRIVEPLSHTLLGISLSNHGEPLLHKNIASLIEYAHSKHIAVSFPTNLSMKLDETSIEKLVKSGLDTLFVSLDGASEETYQEYRVGGNFSRVLQNVKALSEAKRRFGLKRPKIIWKFVVFNHNKHEVEVVRQKYRELGFDNYELAPDSRTDPKAKKAKKAYQASLLKKRKGCFWLWHTMIIQWDGRVYPCCRRGNQLFNIGNVIQENSKEVWYSEKYRVLRQGFSELDKMHPVCKKCMGYESVISTETKTIAIQELQKE</sequence>
<evidence type="ECO:0000256" key="3">
    <source>
        <dbReference type="ARBA" id="ARBA00022691"/>
    </source>
</evidence>
<evidence type="ECO:0000256" key="4">
    <source>
        <dbReference type="ARBA" id="ARBA00022723"/>
    </source>
</evidence>